<dbReference type="PROSITE" id="PS00108">
    <property type="entry name" value="PROTEIN_KINASE_ST"/>
    <property type="match status" value="1"/>
</dbReference>
<dbReference type="InterPro" id="IPR045874">
    <property type="entry name" value="LRK10/LRL21-25-like"/>
</dbReference>
<accession>A0A835HSL6</accession>
<dbReference type="EC" id="2.7.11.1" evidence="2"/>
<evidence type="ECO:0000256" key="3">
    <source>
        <dbReference type="ARBA" id="ARBA00022527"/>
    </source>
</evidence>
<dbReference type="AlphaFoldDB" id="A0A835HSL6"/>
<evidence type="ECO:0000256" key="6">
    <source>
        <dbReference type="ARBA" id="ARBA00022692"/>
    </source>
</evidence>
<dbReference type="EMBL" id="JADFTS010000005">
    <property type="protein sequence ID" value="KAF9605145.1"/>
    <property type="molecule type" value="Genomic_DNA"/>
</dbReference>
<evidence type="ECO:0000256" key="17">
    <source>
        <dbReference type="ARBA" id="ARBA00048679"/>
    </source>
</evidence>
<keyword evidence="9" id="KW-0418">Kinase</keyword>
<evidence type="ECO:0000256" key="4">
    <source>
        <dbReference type="ARBA" id="ARBA00022536"/>
    </source>
</evidence>
<organism evidence="21 22">
    <name type="scientific">Coptis chinensis</name>
    <dbReference type="NCBI Taxonomy" id="261450"/>
    <lineage>
        <taxon>Eukaryota</taxon>
        <taxon>Viridiplantae</taxon>
        <taxon>Streptophyta</taxon>
        <taxon>Embryophyta</taxon>
        <taxon>Tracheophyta</taxon>
        <taxon>Spermatophyta</taxon>
        <taxon>Magnoliopsida</taxon>
        <taxon>Ranunculales</taxon>
        <taxon>Ranunculaceae</taxon>
        <taxon>Coptidoideae</taxon>
        <taxon>Coptis</taxon>
    </lineage>
</organism>
<feature type="region of interest" description="Disordered" evidence="18">
    <location>
        <begin position="597"/>
        <end position="649"/>
    </location>
</feature>
<evidence type="ECO:0000256" key="12">
    <source>
        <dbReference type="ARBA" id="ARBA00023136"/>
    </source>
</evidence>
<dbReference type="InterPro" id="IPR000719">
    <property type="entry name" value="Prot_kinase_dom"/>
</dbReference>
<comment type="catalytic activity">
    <reaction evidence="16">
        <text>L-threonyl-[protein] + ATP = O-phospho-L-threonyl-[protein] + ADP + H(+)</text>
        <dbReference type="Rhea" id="RHEA:46608"/>
        <dbReference type="Rhea" id="RHEA-COMP:11060"/>
        <dbReference type="Rhea" id="RHEA-COMP:11605"/>
        <dbReference type="ChEBI" id="CHEBI:15378"/>
        <dbReference type="ChEBI" id="CHEBI:30013"/>
        <dbReference type="ChEBI" id="CHEBI:30616"/>
        <dbReference type="ChEBI" id="CHEBI:61977"/>
        <dbReference type="ChEBI" id="CHEBI:456216"/>
        <dbReference type="EC" id="2.7.11.1"/>
    </reaction>
</comment>
<keyword evidence="12 19" id="KW-0472">Membrane</keyword>
<feature type="domain" description="Protein kinase" evidence="20">
    <location>
        <begin position="343"/>
        <end position="680"/>
    </location>
</feature>
<evidence type="ECO:0000256" key="16">
    <source>
        <dbReference type="ARBA" id="ARBA00047899"/>
    </source>
</evidence>
<evidence type="ECO:0000256" key="5">
    <source>
        <dbReference type="ARBA" id="ARBA00022679"/>
    </source>
</evidence>
<dbReference type="GO" id="GO:0004674">
    <property type="term" value="F:protein serine/threonine kinase activity"/>
    <property type="evidence" value="ECO:0007669"/>
    <property type="project" value="UniProtKB-KW"/>
</dbReference>
<proteinExistence type="predicted"/>
<evidence type="ECO:0000256" key="13">
    <source>
        <dbReference type="ARBA" id="ARBA00023157"/>
    </source>
</evidence>
<keyword evidence="13" id="KW-1015">Disulfide bond</keyword>
<keyword evidence="15" id="KW-0325">Glycoprotein</keyword>
<dbReference type="Proteomes" id="UP000631114">
    <property type="component" value="Unassembled WGS sequence"/>
</dbReference>
<keyword evidence="8" id="KW-0547">Nucleotide-binding</keyword>
<evidence type="ECO:0000259" key="20">
    <source>
        <dbReference type="PROSITE" id="PS50011"/>
    </source>
</evidence>
<evidence type="ECO:0000256" key="19">
    <source>
        <dbReference type="SAM" id="Phobius"/>
    </source>
</evidence>
<keyword evidence="3" id="KW-0723">Serine/threonine-protein kinase</keyword>
<evidence type="ECO:0000256" key="1">
    <source>
        <dbReference type="ARBA" id="ARBA00004479"/>
    </source>
</evidence>
<evidence type="ECO:0000256" key="11">
    <source>
        <dbReference type="ARBA" id="ARBA00022989"/>
    </source>
</evidence>
<comment type="caution">
    <text evidence="21">The sequence shown here is derived from an EMBL/GenBank/DDBJ whole genome shotgun (WGS) entry which is preliminary data.</text>
</comment>
<evidence type="ECO:0000313" key="22">
    <source>
        <dbReference type="Proteomes" id="UP000631114"/>
    </source>
</evidence>
<evidence type="ECO:0000313" key="21">
    <source>
        <dbReference type="EMBL" id="KAF9605145.1"/>
    </source>
</evidence>
<keyword evidence="11 19" id="KW-1133">Transmembrane helix</keyword>
<keyword evidence="7" id="KW-0732">Signal</keyword>
<keyword evidence="22" id="KW-1185">Reference proteome</keyword>
<evidence type="ECO:0000256" key="15">
    <source>
        <dbReference type="ARBA" id="ARBA00023180"/>
    </source>
</evidence>
<comment type="subcellular location">
    <subcellularLocation>
        <location evidence="1">Membrane</location>
        <topology evidence="1">Single-pass type I membrane protein</topology>
    </subcellularLocation>
</comment>
<protein>
    <recommendedName>
        <fullName evidence="2">non-specific serine/threonine protein kinase</fullName>
        <ecNumber evidence="2">2.7.11.1</ecNumber>
    </recommendedName>
</protein>
<dbReference type="OrthoDB" id="626167at2759"/>
<keyword evidence="6 19" id="KW-0812">Transmembrane</keyword>
<evidence type="ECO:0000256" key="10">
    <source>
        <dbReference type="ARBA" id="ARBA00022840"/>
    </source>
</evidence>
<dbReference type="GO" id="GO:0016020">
    <property type="term" value="C:membrane"/>
    <property type="evidence" value="ECO:0007669"/>
    <property type="project" value="UniProtKB-SubCell"/>
</dbReference>
<keyword evidence="5" id="KW-0808">Transferase</keyword>
<dbReference type="GO" id="GO:0005524">
    <property type="term" value="F:ATP binding"/>
    <property type="evidence" value="ECO:0007669"/>
    <property type="project" value="UniProtKB-KW"/>
</dbReference>
<dbReference type="PANTHER" id="PTHR27009">
    <property type="entry name" value="RUST RESISTANCE KINASE LR10-RELATED"/>
    <property type="match status" value="1"/>
</dbReference>
<dbReference type="Gene3D" id="3.30.200.20">
    <property type="entry name" value="Phosphorylase Kinase, domain 1"/>
    <property type="match status" value="1"/>
</dbReference>
<dbReference type="InterPro" id="IPR011009">
    <property type="entry name" value="Kinase-like_dom_sf"/>
</dbReference>
<evidence type="ECO:0000256" key="18">
    <source>
        <dbReference type="SAM" id="MobiDB-lite"/>
    </source>
</evidence>
<comment type="catalytic activity">
    <reaction evidence="17">
        <text>L-seryl-[protein] + ATP = O-phospho-L-seryl-[protein] + ADP + H(+)</text>
        <dbReference type="Rhea" id="RHEA:17989"/>
        <dbReference type="Rhea" id="RHEA-COMP:9863"/>
        <dbReference type="Rhea" id="RHEA-COMP:11604"/>
        <dbReference type="ChEBI" id="CHEBI:15378"/>
        <dbReference type="ChEBI" id="CHEBI:29999"/>
        <dbReference type="ChEBI" id="CHEBI:30616"/>
        <dbReference type="ChEBI" id="CHEBI:83421"/>
        <dbReference type="ChEBI" id="CHEBI:456216"/>
        <dbReference type="EC" id="2.7.11.1"/>
    </reaction>
</comment>
<keyword evidence="4" id="KW-0245">EGF-like domain</keyword>
<dbReference type="Pfam" id="PF00069">
    <property type="entry name" value="Pkinase"/>
    <property type="match status" value="1"/>
</dbReference>
<feature type="transmembrane region" description="Helical" evidence="19">
    <location>
        <begin position="277"/>
        <end position="297"/>
    </location>
</feature>
<sequence>MFQLLQFLTFVLVLIGLNGILLVTSENCTSYLLVDYPFRLNSGDQIVRKDGYIYPGYIYPGYTSNDYGYPGLVIKCLDSRPVINISNHHYLVREINYNLMFVRIVDVDIVDQDCPQPRRNFSLQSTPYLRYYGGYTNMTFFYNCTNNTQNVQQLLPCLDIYNNSSHTNERSYAFAEGKIPIGFDGYKTCSESVVATFGYLATTNITRDLKLGFKLGWSPPTNECQDCEKSGGRCQFNSTSFRTCIQFNSTNSTEISYVPNYVPEQRGHGLPIIARKIITIGVPCGVGIVLTILLVLYRKIIFSFVSCWWNKKETSTNVEVFLENYGCLGLQRYKYSEVKKMTNSFKDTLGKGGYGCVFKGQLRDGRLVGVKVLNESKGNGEDFVNEVATIGRTNHVNVVSLLGFCTEKTKRALVYEFMPNGSLERFIYKDKESSITPLLGWEKLYQIALGIARGLEYLHRGCNTRILHFDIKPHNILLDEDFCPKISDFGMAKLCPTRDISILSWVGARGTPGYIAPEVSFRNFGGFGGVSHKSDVYSYGMMVLEMIGGRKNIDATMENMIASTPYVPVIVRKRLIFDIHFGIKLMMGLLRRNRNQQNNNREAGTSRDKNSQGVPIPTPISPISTDTGDTLPENVVGPEAGDAQTQEAGTDHVDAIPQVGVAENIAIDAVELLPLVGEMQ</sequence>
<keyword evidence="10" id="KW-0067">ATP-binding</keyword>
<dbReference type="SMART" id="SM00220">
    <property type="entry name" value="S_TKc"/>
    <property type="match status" value="1"/>
</dbReference>
<evidence type="ECO:0000256" key="14">
    <source>
        <dbReference type="ARBA" id="ARBA00023170"/>
    </source>
</evidence>
<keyword evidence="14" id="KW-0675">Receptor</keyword>
<gene>
    <name evidence="21" type="ORF">IFM89_014136</name>
</gene>
<dbReference type="Gene3D" id="1.10.510.10">
    <property type="entry name" value="Transferase(Phosphotransferase) domain 1"/>
    <property type="match status" value="1"/>
</dbReference>
<name>A0A835HSL6_9MAGN</name>
<reference evidence="21 22" key="1">
    <citation type="submission" date="2020-10" db="EMBL/GenBank/DDBJ databases">
        <title>The Coptis chinensis genome and diversification of protoberbering-type alkaloids.</title>
        <authorList>
            <person name="Wang B."/>
            <person name="Shu S."/>
            <person name="Song C."/>
            <person name="Liu Y."/>
        </authorList>
    </citation>
    <scope>NUCLEOTIDE SEQUENCE [LARGE SCALE GENOMIC DNA]</scope>
    <source>
        <strain evidence="21">HL-2020</strain>
        <tissue evidence="21">Leaf</tissue>
    </source>
</reference>
<dbReference type="FunFam" id="1.10.510.10:FF:001023">
    <property type="entry name" value="Os07g0541700 protein"/>
    <property type="match status" value="1"/>
</dbReference>
<dbReference type="SUPFAM" id="SSF56112">
    <property type="entry name" value="Protein kinase-like (PK-like)"/>
    <property type="match status" value="1"/>
</dbReference>
<dbReference type="FunFam" id="3.30.200.20:FF:000059">
    <property type="entry name" value="S-receptor-like serine/threonine-protein kinase"/>
    <property type="match status" value="1"/>
</dbReference>
<dbReference type="InterPro" id="IPR032872">
    <property type="entry name" value="WAK_assoc_C"/>
</dbReference>
<dbReference type="InterPro" id="IPR008271">
    <property type="entry name" value="Ser/Thr_kinase_AS"/>
</dbReference>
<dbReference type="PROSITE" id="PS50011">
    <property type="entry name" value="PROTEIN_KINASE_DOM"/>
    <property type="match status" value="1"/>
</dbReference>
<dbReference type="Pfam" id="PF14380">
    <property type="entry name" value="WAK_assoc"/>
    <property type="match status" value="1"/>
</dbReference>
<evidence type="ECO:0000256" key="8">
    <source>
        <dbReference type="ARBA" id="ARBA00022741"/>
    </source>
</evidence>
<evidence type="ECO:0000256" key="2">
    <source>
        <dbReference type="ARBA" id="ARBA00012513"/>
    </source>
</evidence>
<evidence type="ECO:0000256" key="7">
    <source>
        <dbReference type="ARBA" id="ARBA00022729"/>
    </source>
</evidence>
<evidence type="ECO:0000256" key="9">
    <source>
        <dbReference type="ARBA" id="ARBA00022777"/>
    </source>
</evidence>